<dbReference type="Proteomes" id="UP001418222">
    <property type="component" value="Unassembled WGS sequence"/>
</dbReference>
<dbReference type="AlphaFoldDB" id="A0AAP0C3R7"/>
<reference evidence="2 3" key="1">
    <citation type="journal article" date="2022" name="Nat. Plants">
        <title>Genomes of leafy and leafless Platanthera orchids illuminate the evolution of mycoheterotrophy.</title>
        <authorList>
            <person name="Li M.H."/>
            <person name="Liu K.W."/>
            <person name="Li Z."/>
            <person name="Lu H.C."/>
            <person name="Ye Q.L."/>
            <person name="Zhang D."/>
            <person name="Wang J.Y."/>
            <person name="Li Y.F."/>
            <person name="Zhong Z.M."/>
            <person name="Liu X."/>
            <person name="Yu X."/>
            <person name="Liu D.K."/>
            <person name="Tu X.D."/>
            <person name="Liu B."/>
            <person name="Hao Y."/>
            <person name="Liao X.Y."/>
            <person name="Jiang Y.T."/>
            <person name="Sun W.H."/>
            <person name="Chen J."/>
            <person name="Chen Y.Q."/>
            <person name="Ai Y."/>
            <person name="Zhai J.W."/>
            <person name="Wu S.S."/>
            <person name="Zhou Z."/>
            <person name="Hsiao Y.Y."/>
            <person name="Wu W.L."/>
            <person name="Chen Y.Y."/>
            <person name="Lin Y.F."/>
            <person name="Hsu J.L."/>
            <person name="Li C.Y."/>
            <person name="Wang Z.W."/>
            <person name="Zhao X."/>
            <person name="Zhong W.Y."/>
            <person name="Ma X.K."/>
            <person name="Ma L."/>
            <person name="Huang J."/>
            <person name="Chen G.Z."/>
            <person name="Huang M.Z."/>
            <person name="Huang L."/>
            <person name="Peng D.H."/>
            <person name="Luo Y.B."/>
            <person name="Zou S.Q."/>
            <person name="Chen S.P."/>
            <person name="Lan S."/>
            <person name="Tsai W.C."/>
            <person name="Van de Peer Y."/>
            <person name="Liu Z.J."/>
        </authorList>
    </citation>
    <scope>NUCLEOTIDE SEQUENCE [LARGE SCALE GENOMIC DNA]</scope>
    <source>
        <strain evidence="2">Lor287</strain>
    </source>
</reference>
<dbReference type="EMBL" id="JBBWWQ010000001">
    <property type="protein sequence ID" value="KAK8957394.1"/>
    <property type="molecule type" value="Genomic_DNA"/>
</dbReference>
<organism evidence="2 3">
    <name type="scientific">Platanthera zijinensis</name>
    <dbReference type="NCBI Taxonomy" id="2320716"/>
    <lineage>
        <taxon>Eukaryota</taxon>
        <taxon>Viridiplantae</taxon>
        <taxon>Streptophyta</taxon>
        <taxon>Embryophyta</taxon>
        <taxon>Tracheophyta</taxon>
        <taxon>Spermatophyta</taxon>
        <taxon>Magnoliopsida</taxon>
        <taxon>Liliopsida</taxon>
        <taxon>Asparagales</taxon>
        <taxon>Orchidaceae</taxon>
        <taxon>Orchidoideae</taxon>
        <taxon>Orchideae</taxon>
        <taxon>Orchidinae</taxon>
        <taxon>Platanthera</taxon>
    </lineage>
</organism>
<evidence type="ECO:0000313" key="3">
    <source>
        <dbReference type="Proteomes" id="UP001418222"/>
    </source>
</evidence>
<feature type="region of interest" description="Disordered" evidence="1">
    <location>
        <begin position="22"/>
        <end position="54"/>
    </location>
</feature>
<evidence type="ECO:0000256" key="1">
    <source>
        <dbReference type="SAM" id="MobiDB-lite"/>
    </source>
</evidence>
<comment type="caution">
    <text evidence="2">The sequence shown here is derived from an EMBL/GenBank/DDBJ whole genome shotgun (WGS) entry which is preliminary data.</text>
</comment>
<evidence type="ECO:0000313" key="2">
    <source>
        <dbReference type="EMBL" id="KAK8957394.1"/>
    </source>
</evidence>
<protein>
    <submittedName>
        <fullName evidence="2">Uncharacterized protein</fullName>
    </submittedName>
</protein>
<gene>
    <name evidence="2" type="ORF">KSP39_PZI000133</name>
</gene>
<accession>A0AAP0C3R7</accession>
<sequence>MEKGRKAYVEVLRLVRRLPADTRMHYAKYTSGTSGRPPKLSGHDPPRGSLAETG</sequence>
<name>A0AAP0C3R7_9ASPA</name>
<keyword evidence="3" id="KW-1185">Reference proteome</keyword>
<proteinExistence type="predicted"/>